<organism evidence="1 2">
    <name type="scientific">Parafrankia soli</name>
    <dbReference type="NCBI Taxonomy" id="2599596"/>
    <lineage>
        <taxon>Bacteria</taxon>
        <taxon>Bacillati</taxon>
        <taxon>Actinomycetota</taxon>
        <taxon>Actinomycetes</taxon>
        <taxon>Frankiales</taxon>
        <taxon>Frankiaceae</taxon>
        <taxon>Parafrankia</taxon>
    </lineage>
</organism>
<dbReference type="EMBL" id="MAXA01000047">
    <property type="protein sequence ID" value="OHV42189.1"/>
    <property type="molecule type" value="Genomic_DNA"/>
</dbReference>
<comment type="caution">
    <text evidence="1">The sequence shown here is derived from an EMBL/GenBank/DDBJ whole genome shotgun (WGS) entry which is preliminary data.</text>
</comment>
<evidence type="ECO:0000313" key="2">
    <source>
        <dbReference type="Proteomes" id="UP000179769"/>
    </source>
</evidence>
<dbReference type="OrthoDB" id="3525344at2"/>
<dbReference type="Proteomes" id="UP000179769">
    <property type="component" value="Unassembled WGS sequence"/>
</dbReference>
<dbReference type="InterPro" id="IPR029044">
    <property type="entry name" value="Nucleotide-diphossugar_trans"/>
</dbReference>
<name>A0A1S1R8Y3_9ACTN</name>
<gene>
    <name evidence="1" type="ORF">BBK14_11245</name>
</gene>
<reference evidence="2" key="1">
    <citation type="submission" date="2016-07" db="EMBL/GenBank/DDBJ databases">
        <title>Frankia sp. NRRL B-16219 Genome sequencing.</title>
        <authorList>
            <person name="Ghodhbane-Gtari F."/>
            <person name="Swanson E."/>
            <person name="Gueddou A."/>
            <person name="Louati M."/>
            <person name="Nouioui I."/>
            <person name="Hezbri K."/>
            <person name="Abebe-Akele F."/>
            <person name="Simpson S."/>
            <person name="Morris K."/>
            <person name="Thomas K."/>
            <person name="Gtari M."/>
            <person name="Tisa L.S."/>
        </authorList>
    </citation>
    <scope>NUCLEOTIDE SEQUENCE [LARGE SCALE GENOMIC DNA]</scope>
    <source>
        <strain evidence="2">NRRL B-16219</strain>
    </source>
</reference>
<proteinExistence type="predicted"/>
<keyword evidence="2" id="KW-1185">Reference proteome</keyword>
<protein>
    <recommendedName>
        <fullName evidence="3">Glycosyltransferase 2-like domain-containing protein</fullName>
    </recommendedName>
</protein>
<dbReference type="SUPFAM" id="SSF53448">
    <property type="entry name" value="Nucleotide-diphospho-sugar transferases"/>
    <property type="match status" value="1"/>
</dbReference>
<sequence>MRIAVLVMTDGRDDTLDRTIQSASWSLGGAIVDWLIHDDTGDASHRRALEDRYPRFSVIPSPLRRAGFGGAIRQAWEFIYTWSKADYILHLEDDFTFRQAVDLAAMAQVLAERPHLSQLALRRQPWNDAERAAGGIVEQHPDDYVQVTDEHGHAWLEHRRFFTTNPCLYRRELCSAGWPAGAQSEGRFGLGLLRSGLPWGVSGPDVRMGFWGARDSGEAVEHIGVQRAGMGY</sequence>
<evidence type="ECO:0008006" key="3">
    <source>
        <dbReference type="Google" id="ProtNLM"/>
    </source>
</evidence>
<evidence type="ECO:0000313" key="1">
    <source>
        <dbReference type="EMBL" id="OHV42189.1"/>
    </source>
</evidence>
<dbReference type="AlphaFoldDB" id="A0A1S1R8Y3"/>
<accession>A0A1S1R8Y3</accession>